<dbReference type="GO" id="GO:0031901">
    <property type="term" value="C:early endosome membrane"/>
    <property type="evidence" value="ECO:0007669"/>
    <property type="project" value="UniProtKB-SubCell"/>
</dbReference>
<dbReference type="SUPFAM" id="SSF64356">
    <property type="entry name" value="SNARE-like"/>
    <property type="match status" value="1"/>
</dbReference>
<keyword evidence="12" id="KW-0175">Coiled coil</keyword>
<name>A0A8X8DG65_POPTO</name>
<dbReference type="InterPro" id="IPR001388">
    <property type="entry name" value="Synaptobrevin-like"/>
</dbReference>
<keyword evidence="17" id="KW-1185">Reference proteome</keyword>
<dbReference type="PROSITE" id="PS50892">
    <property type="entry name" value="V_SNARE"/>
    <property type="match status" value="1"/>
</dbReference>
<feature type="domain" description="Longin" evidence="14">
    <location>
        <begin position="10"/>
        <end position="114"/>
    </location>
</feature>
<evidence type="ECO:0000313" key="16">
    <source>
        <dbReference type="EMBL" id="KAG6791284.1"/>
    </source>
</evidence>
<keyword evidence="8 13" id="KW-1133">Transmembrane helix</keyword>
<evidence type="ECO:0000256" key="7">
    <source>
        <dbReference type="ARBA" id="ARBA00022927"/>
    </source>
</evidence>
<dbReference type="PANTHER" id="PTHR21136:SF176">
    <property type="entry name" value="VESICLE-ASSOCIATED MEMBRANE PROTEIN 721"/>
    <property type="match status" value="1"/>
</dbReference>
<evidence type="ECO:0000256" key="9">
    <source>
        <dbReference type="ARBA" id="ARBA00023136"/>
    </source>
</evidence>
<keyword evidence="5 13" id="KW-0812">Transmembrane</keyword>
<evidence type="ECO:0000256" key="5">
    <source>
        <dbReference type="ARBA" id="ARBA00022692"/>
    </source>
</evidence>
<dbReference type="Pfam" id="PF13774">
    <property type="entry name" value="Longin"/>
    <property type="match status" value="1"/>
</dbReference>
<evidence type="ECO:0000256" key="8">
    <source>
        <dbReference type="ARBA" id="ARBA00022989"/>
    </source>
</evidence>
<comment type="caution">
    <text evidence="16">The sequence shown here is derived from an EMBL/GenBank/DDBJ whole genome shotgun (WGS) entry which is preliminary data.</text>
</comment>
<keyword evidence="4" id="KW-1003">Cell membrane</keyword>
<dbReference type="SUPFAM" id="SSF58038">
    <property type="entry name" value="SNARE fusion complex"/>
    <property type="match status" value="1"/>
</dbReference>
<dbReference type="PROSITE" id="PS50859">
    <property type="entry name" value="LONGIN"/>
    <property type="match status" value="1"/>
</dbReference>
<dbReference type="Gene3D" id="1.20.5.110">
    <property type="match status" value="1"/>
</dbReference>
<dbReference type="InterPro" id="IPR011012">
    <property type="entry name" value="Longin-like_dom_sf"/>
</dbReference>
<evidence type="ECO:0000256" key="4">
    <source>
        <dbReference type="ARBA" id="ARBA00022475"/>
    </source>
</evidence>
<sequence>MGQQTLIYSFVARGTVILAEYTEFKGNFTGIAAQCLEKLPASNNKFTYNCDGHTFNYLVENGFTYCVVAVESAGRQIPIAFLERVKEDFNKRYSGGKAATAVAKSLNGEFGSKLKGHMQYCVDHPEEISKLAKVKAQVSEVKGVMMENIEKVLDRGDKIELLVDKTENLRSQAQDFRQQGTKMRRKMWLQNMKIKLIVLGIIIALILIIVLSICHGFNC</sequence>
<reference evidence="16" key="1">
    <citation type="journal article" date="2020" name="bioRxiv">
        <title>Hybrid origin of Populus tomentosa Carr. identified through genome sequencing and phylogenomic analysis.</title>
        <authorList>
            <person name="An X."/>
            <person name="Gao K."/>
            <person name="Chen Z."/>
            <person name="Li J."/>
            <person name="Yang X."/>
            <person name="Yang X."/>
            <person name="Zhou J."/>
            <person name="Guo T."/>
            <person name="Zhao T."/>
            <person name="Huang S."/>
            <person name="Miao D."/>
            <person name="Khan W.U."/>
            <person name="Rao P."/>
            <person name="Ye M."/>
            <person name="Lei B."/>
            <person name="Liao W."/>
            <person name="Wang J."/>
            <person name="Ji L."/>
            <person name="Li Y."/>
            <person name="Guo B."/>
            <person name="Mustafa N.S."/>
            <person name="Li S."/>
            <person name="Yun Q."/>
            <person name="Keller S.R."/>
            <person name="Mao J."/>
            <person name="Zhang R."/>
            <person name="Strauss S.H."/>
        </authorList>
    </citation>
    <scope>NUCLEOTIDE SEQUENCE</scope>
    <source>
        <strain evidence="16">GM15</strain>
        <tissue evidence="16">Leaf</tissue>
    </source>
</reference>
<keyword evidence="3" id="KW-0813">Transport</keyword>
<evidence type="ECO:0000256" key="10">
    <source>
        <dbReference type="ARBA" id="ARBA00037493"/>
    </source>
</evidence>
<dbReference type="CDD" id="cd15843">
    <property type="entry name" value="R-SNARE"/>
    <property type="match status" value="1"/>
</dbReference>
<feature type="transmembrane region" description="Helical" evidence="13">
    <location>
        <begin position="194"/>
        <end position="218"/>
    </location>
</feature>
<comment type="similarity">
    <text evidence="2">Belongs to the synaptobrevin family.</text>
</comment>
<dbReference type="InterPro" id="IPR010908">
    <property type="entry name" value="Longin_dom"/>
</dbReference>
<evidence type="ECO:0000256" key="1">
    <source>
        <dbReference type="ARBA" id="ARBA00004521"/>
    </source>
</evidence>
<dbReference type="PRINTS" id="PR00219">
    <property type="entry name" value="SYNAPTOBREVN"/>
</dbReference>
<proteinExistence type="inferred from homology"/>
<dbReference type="InterPro" id="IPR051097">
    <property type="entry name" value="Synaptobrevin-like_transport"/>
</dbReference>
<dbReference type="Gene3D" id="3.30.450.50">
    <property type="entry name" value="Longin domain"/>
    <property type="match status" value="1"/>
</dbReference>
<protein>
    <recommendedName>
        <fullName evidence="18">Vesicle-associated membrane protein 726</fullName>
    </recommendedName>
</protein>
<accession>A0A8X8DG65</accession>
<dbReference type="CDD" id="cd14824">
    <property type="entry name" value="Longin"/>
    <property type="match status" value="1"/>
</dbReference>
<keyword evidence="7" id="KW-0653">Protein transport</keyword>
<dbReference type="Proteomes" id="UP000886885">
    <property type="component" value="Chromosome 1A"/>
</dbReference>
<organism evidence="16 17">
    <name type="scientific">Populus tomentosa</name>
    <name type="common">Chinese white poplar</name>
    <dbReference type="NCBI Taxonomy" id="118781"/>
    <lineage>
        <taxon>Eukaryota</taxon>
        <taxon>Viridiplantae</taxon>
        <taxon>Streptophyta</taxon>
        <taxon>Embryophyta</taxon>
        <taxon>Tracheophyta</taxon>
        <taxon>Spermatophyta</taxon>
        <taxon>Magnoliopsida</taxon>
        <taxon>eudicotyledons</taxon>
        <taxon>Gunneridae</taxon>
        <taxon>Pentapetalae</taxon>
        <taxon>rosids</taxon>
        <taxon>fabids</taxon>
        <taxon>Malpighiales</taxon>
        <taxon>Salicaceae</taxon>
        <taxon>Saliceae</taxon>
        <taxon>Populus</taxon>
    </lineage>
</organism>
<evidence type="ECO:0008006" key="18">
    <source>
        <dbReference type="Google" id="ProtNLM"/>
    </source>
</evidence>
<dbReference type="AlphaFoldDB" id="A0A8X8DG65"/>
<keyword evidence="6" id="KW-0967">Endosome</keyword>
<dbReference type="OrthoDB" id="248747at2759"/>
<comment type="subcellular location">
    <subcellularLocation>
        <location evidence="1">Cell membrane</location>
        <topology evidence="1">Single-pass type IV membrane protein</topology>
    </subcellularLocation>
    <subcellularLocation>
        <location evidence="11">Early endosome membrane</location>
        <topology evidence="11">Single-pass type IV membrane protein</topology>
    </subcellularLocation>
</comment>
<evidence type="ECO:0000259" key="14">
    <source>
        <dbReference type="PROSITE" id="PS50859"/>
    </source>
</evidence>
<evidence type="ECO:0000259" key="15">
    <source>
        <dbReference type="PROSITE" id="PS50892"/>
    </source>
</evidence>
<comment type="function">
    <text evidence="10">Involved in the targeting and/or fusion of transport vesicles to their target membrane.</text>
</comment>
<dbReference type="Pfam" id="PF00957">
    <property type="entry name" value="Synaptobrevin"/>
    <property type="match status" value="1"/>
</dbReference>
<dbReference type="SMART" id="SM01270">
    <property type="entry name" value="Longin"/>
    <property type="match status" value="1"/>
</dbReference>
<dbReference type="FunFam" id="1.20.5.110:FF:000010">
    <property type="entry name" value="Vesicle-associated membrane protein 726"/>
    <property type="match status" value="1"/>
</dbReference>
<evidence type="ECO:0000313" key="17">
    <source>
        <dbReference type="Proteomes" id="UP000886885"/>
    </source>
</evidence>
<evidence type="ECO:0000256" key="3">
    <source>
        <dbReference type="ARBA" id="ARBA00022448"/>
    </source>
</evidence>
<dbReference type="PROSITE" id="PS00417">
    <property type="entry name" value="SYNAPTOBREVIN"/>
    <property type="match status" value="1"/>
</dbReference>
<keyword evidence="9 13" id="KW-0472">Membrane</keyword>
<dbReference type="GO" id="GO:0016192">
    <property type="term" value="P:vesicle-mediated transport"/>
    <property type="evidence" value="ECO:0007669"/>
    <property type="project" value="InterPro"/>
</dbReference>
<evidence type="ECO:0000256" key="2">
    <source>
        <dbReference type="ARBA" id="ARBA00008025"/>
    </source>
</evidence>
<evidence type="ECO:0000256" key="6">
    <source>
        <dbReference type="ARBA" id="ARBA00022753"/>
    </source>
</evidence>
<dbReference type="GO" id="GO:0015031">
    <property type="term" value="P:protein transport"/>
    <property type="evidence" value="ECO:0007669"/>
    <property type="project" value="UniProtKB-KW"/>
</dbReference>
<dbReference type="FunFam" id="3.30.450.50:FF:000002">
    <property type="entry name" value="Vesicle-associated membrane protein 722"/>
    <property type="match status" value="1"/>
</dbReference>
<dbReference type="EMBL" id="JAAWWB010000001">
    <property type="protein sequence ID" value="KAG6791284.1"/>
    <property type="molecule type" value="Genomic_DNA"/>
</dbReference>
<evidence type="ECO:0000256" key="12">
    <source>
        <dbReference type="PROSITE-ProRule" id="PRU00290"/>
    </source>
</evidence>
<evidence type="ECO:0000256" key="11">
    <source>
        <dbReference type="ARBA" id="ARBA00037832"/>
    </source>
</evidence>
<evidence type="ECO:0000256" key="13">
    <source>
        <dbReference type="SAM" id="Phobius"/>
    </source>
</evidence>
<dbReference type="InterPro" id="IPR042855">
    <property type="entry name" value="V_SNARE_CC"/>
</dbReference>
<dbReference type="GO" id="GO:0005886">
    <property type="term" value="C:plasma membrane"/>
    <property type="evidence" value="ECO:0007669"/>
    <property type="project" value="UniProtKB-SubCell"/>
</dbReference>
<feature type="domain" description="V-SNARE coiled-coil homology" evidence="15">
    <location>
        <begin position="130"/>
        <end position="190"/>
    </location>
</feature>
<gene>
    <name evidence="16" type="ORF">POTOM_000399</name>
</gene>
<dbReference type="PANTHER" id="PTHR21136">
    <property type="entry name" value="SNARE PROTEINS"/>
    <property type="match status" value="1"/>
</dbReference>